<dbReference type="Proteomes" id="UP000035579">
    <property type="component" value="Chromosome"/>
</dbReference>
<organism evidence="1 3">
    <name type="scientific">Archangium gephyra</name>
    <dbReference type="NCBI Taxonomy" id="48"/>
    <lineage>
        <taxon>Bacteria</taxon>
        <taxon>Pseudomonadati</taxon>
        <taxon>Myxococcota</taxon>
        <taxon>Myxococcia</taxon>
        <taxon>Myxococcales</taxon>
        <taxon>Cystobacterineae</taxon>
        <taxon>Archangiaceae</taxon>
        <taxon>Archangium</taxon>
    </lineage>
</organism>
<accession>A0AAC8THR3</accession>
<reference evidence="1 3" key="1">
    <citation type="submission" date="2015-05" db="EMBL/GenBank/DDBJ databases">
        <title>Genome assembly of Archangium gephyra DSM 2261.</title>
        <authorList>
            <person name="Sharma G."/>
            <person name="Subramanian S."/>
        </authorList>
    </citation>
    <scope>NUCLEOTIDE SEQUENCE [LARGE SCALE GENOMIC DNA]</scope>
    <source>
        <strain evidence="1 3">DSM 2261</strain>
    </source>
</reference>
<name>A0AAC8THR3_9BACT</name>
<dbReference type="EMBL" id="QUMU01000005">
    <property type="protein sequence ID" value="REG32175.1"/>
    <property type="molecule type" value="Genomic_DNA"/>
</dbReference>
<reference evidence="2 4" key="2">
    <citation type="submission" date="2018-08" db="EMBL/GenBank/DDBJ databases">
        <title>Genomic Encyclopedia of Archaeal and Bacterial Type Strains, Phase II (KMG-II): from individual species to whole genera.</title>
        <authorList>
            <person name="Goeker M."/>
        </authorList>
    </citation>
    <scope>NUCLEOTIDE SEQUENCE [LARGE SCALE GENOMIC DNA]</scope>
    <source>
        <strain evidence="2 4">DSM 2261</strain>
    </source>
</reference>
<protein>
    <recommendedName>
        <fullName evidence="5">Lipoprotein</fullName>
    </recommendedName>
</protein>
<evidence type="ECO:0000313" key="3">
    <source>
        <dbReference type="Proteomes" id="UP000035579"/>
    </source>
</evidence>
<evidence type="ECO:0000313" key="4">
    <source>
        <dbReference type="Proteomes" id="UP000256345"/>
    </source>
</evidence>
<dbReference type="RefSeq" id="WP_147332897.1">
    <property type="nucleotide sequence ID" value="NZ_CP011509.1"/>
</dbReference>
<evidence type="ECO:0000313" key="1">
    <source>
        <dbReference type="EMBL" id="AKJ06512.1"/>
    </source>
</evidence>
<keyword evidence="4" id="KW-1185">Reference proteome</keyword>
<proteinExistence type="predicted"/>
<evidence type="ECO:0008006" key="5">
    <source>
        <dbReference type="Google" id="ProtNLM"/>
    </source>
</evidence>
<dbReference type="EMBL" id="CP011509">
    <property type="protein sequence ID" value="AKJ06512.1"/>
    <property type="molecule type" value="Genomic_DNA"/>
</dbReference>
<evidence type="ECO:0000313" key="2">
    <source>
        <dbReference type="EMBL" id="REG32175.1"/>
    </source>
</evidence>
<dbReference type="Proteomes" id="UP000256345">
    <property type="component" value="Unassembled WGS sequence"/>
</dbReference>
<sequence>MKKLELLACAFVVAACGEPPEAPPEMKANLGIDFSNVRGLALGTSSGKQQLLTLDSSDQFHPVDLTTTGSGNPSAVYDTPRFVLVAVSGVTYKEQTCESLLVRKADSAQFCVPVAPSSSRSNNTAPVQWGSSGDILTLDGRSELHRIDARTDSLQLTTLRFDGAELMSFAMNAADDVMVNLRQDNGSIVRVYPPSGAPLFITARNETCVFPGLAGSRDFYLGLGWSDRTTVEHVEGRADGTYSEPRNVWSSGASVWNDCGIVYRDQSRLLVLAALSLLEVVNPSGTPRVLSVPMKVARGGSLFNWGQDAEGLAFVTRYDLPELEPVPLLTAAPYRFGKVDVSLTGEVSFIATRLSDGVRVLGTLRGGKLTVSELTQSQPDIVTLVRIN</sequence>
<dbReference type="KEGG" id="age:AA314_08138"/>
<gene>
    <name evidence="1" type="ORF">AA314_08138</name>
    <name evidence="2" type="ORF">ATI61_105503</name>
</gene>
<dbReference type="PROSITE" id="PS51257">
    <property type="entry name" value="PROKAR_LIPOPROTEIN"/>
    <property type="match status" value="1"/>
</dbReference>
<dbReference type="AlphaFoldDB" id="A0AAC8THR3"/>